<dbReference type="SUPFAM" id="SSF54631">
    <property type="entry name" value="CBS-domain pair"/>
    <property type="match status" value="1"/>
</dbReference>
<dbReference type="AlphaFoldDB" id="A0A1B2EB71"/>
<comment type="subcellular location">
    <subcellularLocation>
        <location evidence="9">Cell membrane</location>
        <topology evidence="9">Multi-pass membrane protein</topology>
    </subcellularLocation>
    <subcellularLocation>
        <location evidence="1">Membrane</location>
        <topology evidence="1">Multi-pass membrane protein</topology>
    </subcellularLocation>
</comment>
<feature type="domain" description="CBS" evidence="10">
    <location>
        <begin position="196"/>
        <end position="252"/>
    </location>
</feature>
<dbReference type="InterPro" id="IPR000644">
    <property type="entry name" value="CBS_dom"/>
</dbReference>
<dbReference type="GO" id="GO:0005886">
    <property type="term" value="C:plasma membrane"/>
    <property type="evidence" value="ECO:0007669"/>
    <property type="project" value="UniProtKB-SubCell"/>
</dbReference>
<dbReference type="Pfam" id="PF03448">
    <property type="entry name" value="MgtE_N"/>
    <property type="match status" value="1"/>
</dbReference>
<dbReference type="OrthoDB" id="9790355at2"/>
<comment type="similarity">
    <text evidence="2 9">Belongs to the SLC41A transporter family.</text>
</comment>
<dbReference type="RefSeq" id="WP_099508134.1">
    <property type="nucleotide sequence ID" value="NZ_CP016616.1"/>
</dbReference>
<dbReference type="SUPFAM" id="SSF158791">
    <property type="entry name" value="MgtE N-terminal domain-like"/>
    <property type="match status" value="1"/>
</dbReference>
<reference evidence="11" key="1">
    <citation type="submission" date="2016-07" db="EMBL/GenBank/DDBJ databases">
        <title>Microvirga ossetica sp. nov. a new species of rhizobia isolated from root nodules of the legume species Vicia alpestris Steven originated from North Ossetia region in the Caucasus.</title>
        <authorList>
            <person name="Safronova V.I."/>
            <person name="Kuznetsova I.G."/>
            <person name="Sazanova A.L."/>
            <person name="Belimov A."/>
            <person name="Andronov E."/>
            <person name="Osledkin Y.S."/>
            <person name="Onishchuk O.P."/>
            <person name="Kurchak O.N."/>
            <person name="Shaposhnikov A.I."/>
            <person name="Willems A."/>
            <person name="Tikhonovich I.A."/>
        </authorList>
    </citation>
    <scope>NUCLEOTIDE SEQUENCE [LARGE SCALE GENOMIC DNA]</scope>
    <source>
        <strain evidence="11">V5/3M</strain>
    </source>
</reference>
<keyword evidence="6 9" id="KW-1133">Transmembrane helix</keyword>
<proteinExistence type="inferred from homology"/>
<dbReference type="SMART" id="SM00116">
    <property type="entry name" value="CBS"/>
    <property type="match status" value="1"/>
</dbReference>
<dbReference type="SMART" id="SM00924">
    <property type="entry name" value="MgtE_N"/>
    <property type="match status" value="1"/>
</dbReference>
<dbReference type="Pfam" id="PF00571">
    <property type="entry name" value="CBS"/>
    <property type="match status" value="1"/>
</dbReference>
<dbReference type="PROSITE" id="PS51371">
    <property type="entry name" value="CBS"/>
    <property type="match status" value="1"/>
</dbReference>
<dbReference type="PANTHER" id="PTHR43773">
    <property type="entry name" value="MAGNESIUM TRANSPORTER MGTE"/>
    <property type="match status" value="1"/>
</dbReference>
<comment type="subunit">
    <text evidence="9">Homodimer.</text>
</comment>
<dbReference type="PANTHER" id="PTHR43773:SF1">
    <property type="entry name" value="MAGNESIUM TRANSPORTER MGTE"/>
    <property type="match status" value="1"/>
</dbReference>
<dbReference type="Pfam" id="PF01769">
    <property type="entry name" value="MgtE"/>
    <property type="match status" value="1"/>
</dbReference>
<dbReference type="Gene3D" id="1.25.60.10">
    <property type="entry name" value="MgtE N-terminal domain-like"/>
    <property type="match status" value="1"/>
</dbReference>
<keyword evidence="9" id="KW-1003">Cell membrane</keyword>
<dbReference type="InterPro" id="IPR038076">
    <property type="entry name" value="MgtE_N_sf"/>
</dbReference>
<keyword evidence="9" id="KW-0479">Metal-binding</keyword>
<dbReference type="GO" id="GO:0046872">
    <property type="term" value="F:metal ion binding"/>
    <property type="evidence" value="ECO:0007669"/>
    <property type="project" value="UniProtKB-KW"/>
</dbReference>
<gene>
    <name evidence="11" type="ORF">BB934_01945</name>
</gene>
<dbReference type="InterPro" id="IPR046342">
    <property type="entry name" value="CBS_dom_sf"/>
</dbReference>
<sequence>MQHNTKSAEVVCDPSVLATELETEHVADIAEILNEQPTAVASEVLAHLLLDVAVGVLDQPELETSANLLAALPDERAIALLSGMSADQVAEVFRELEEPRRSVLLERLDDETRLSVLRLLSYLPNTAGGMMTTEFVSVPTTWSVVQALDHIRRVERTRETVYTIYVLDPRTKRLVQAVSLQRLISGEPHAPILSVARPRRPVTVSPLTDREEVARIISEYNLLAVPVVDRGQIIGIVTVDDVIDAIVQESTEDVQKFGGVEALAEPYMQISFVEMIRKRAGWLCALFLSEMLTASAMQYFEGELEKALVLSLFIPLIMSSGGSSGSQATSLLIRALALREVRLRDWWRVALRKLPTGITLGAVLGLIGMIRITLWQQLGFYDYNERWLVIAFTVGVALVGIVTFGSFAGSMLPFLLQRIGFDPASASAPFVATLVDVAGLIIYFTVALVLLRGTLL</sequence>
<dbReference type="CDD" id="cd04606">
    <property type="entry name" value="CBS_pair_Mg_transporter"/>
    <property type="match status" value="1"/>
</dbReference>
<evidence type="ECO:0000259" key="10">
    <source>
        <dbReference type="PROSITE" id="PS51371"/>
    </source>
</evidence>
<organism evidence="11">
    <name type="scientific">Microvirga ossetica</name>
    <dbReference type="NCBI Taxonomy" id="1882682"/>
    <lineage>
        <taxon>Bacteria</taxon>
        <taxon>Pseudomonadati</taxon>
        <taxon>Pseudomonadota</taxon>
        <taxon>Alphaproteobacteria</taxon>
        <taxon>Hyphomicrobiales</taxon>
        <taxon>Methylobacteriaceae</taxon>
        <taxon>Microvirga</taxon>
    </lineage>
</organism>
<dbReference type="InterPro" id="IPR006668">
    <property type="entry name" value="Mg_transptr_MgtE_intracell_dom"/>
</dbReference>
<dbReference type="Gene3D" id="3.10.580.10">
    <property type="entry name" value="CBS-domain"/>
    <property type="match status" value="1"/>
</dbReference>
<evidence type="ECO:0000256" key="5">
    <source>
        <dbReference type="ARBA" id="ARBA00022842"/>
    </source>
</evidence>
<feature type="transmembrane region" description="Helical" evidence="9">
    <location>
        <begin position="354"/>
        <end position="375"/>
    </location>
</feature>
<evidence type="ECO:0000256" key="4">
    <source>
        <dbReference type="ARBA" id="ARBA00022692"/>
    </source>
</evidence>
<feature type="transmembrane region" description="Helical" evidence="9">
    <location>
        <begin position="428"/>
        <end position="451"/>
    </location>
</feature>
<comment type="caution">
    <text evidence="9">Lacks conserved residue(s) required for the propagation of feature annotation.</text>
</comment>
<dbReference type="InterPro" id="IPR036739">
    <property type="entry name" value="SLC41_membr_dom_sf"/>
</dbReference>
<keyword evidence="7 9" id="KW-0472">Membrane</keyword>
<keyword evidence="4 9" id="KW-0812">Transmembrane</keyword>
<comment type="function">
    <text evidence="9">Acts as a magnesium transporter.</text>
</comment>
<dbReference type="EMBL" id="CP016616">
    <property type="protein sequence ID" value="ANY77132.1"/>
    <property type="molecule type" value="Genomic_DNA"/>
</dbReference>
<dbReference type="KEGG" id="moc:BB934_01945"/>
<evidence type="ECO:0000256" key="7">
    <source>
        <dbReference type="ARBA" id="ARBA00023136"/>
    </source>
</evidence>
<evidence type="ECO:0000313" key="11">
    <source>
        <dbReference type="EMBL" id="ANY77132.1"/>
    </source>
</evidence>
<evidence type="ECO:0000256" key="9">
    <source>
        <dbReference type="RuleBase" id="RU362011"/>
    </source>
</evidence>
<evidence type="ECO:0000256" key="8">
    <source>
        <dbReference type="PROSITE-ProRule" id="PRU00703"/>
    </source>
</evidence>
<evidence type="ECO:0000256" key="1">
    <source>
        <dbReference type="ARBA" id="ARBA00004141"/>
    </source>
</evidence>
<dbReference type="SUPFAM" id="SSF161093">
    <property type="entry name" value="MgtE membrane domain-like"/>
    <property type="match status" value="1"/>
</dbReference>
<keyword evidence="8" id="KW-0129">CBS domain</keyword>
<evidence type="ECO:0000256" key="2">
    <source>
        <dbReference type="ARBA" id="ARBA00009749"/>
    </source>
</evidence>
<evidence type="ECO:0000256" key="3">
    <source>
        <dbReference type="ARBA" id="ARBA00022448"/>
    </source>
</evidence>
<dbReference type="GO" id="GO:0015095">
    <property type="term" value="F:magnesium ion transmembrane transporter activity"/>
    <property type="evidence" value="ECO:0007669"/>
    <property type="project" value="UniProtKB-UniRule"/>
</dbReference>
<keyword evidence="5 9" id="KW-0460">Magnesium</keyword>
<protein>
    <recommendedName>
        <fullName evidence="9">Magnesium transporter MgtE</fullName>
    </recommendedName>
</protein>
<evidence type="ECO:0000256" key="6">
    <source>
        <dbReference type="ARBA" id="ARBA00022989"/>
    </source>
</evidence>
<dbReference type="InterPro" id="IPR006667">
    <property type="entry name" value="SLC41_membr_dom"/>
</dbReference>
<dbReference type="NCBIfam" id="TIGR00400">
    <property type="entry name" value="mgtE"/>
    <property type="match status" value="1"/>
</dbReference>
<name>A0A1B2EB71_9HYPH</name>
<accession>A0A1B2EB71</accession>
<feature type="transmembrane region" description="Helical" evidence="9">
    <location>
        <begin position="387"/>
        <end position="416"/>
    </location>
</feature>
<keyword evidence="3 9" id="KW-0813">Transport</keyword>
<dbReference type="Gene3D" id="1.10.357.20">
    <property type="entry name" value="SLC41 divalent cation transporters, integral membrane domain"/>
    <property type="match status" value="1"/>
</dbReference>
<dbReference type="InterPro" id="IPR006669">
    <property type="entry name" value="MgtE_transporter"/>
</dbReference>